<organism evidence="1 2">
    <name type="scientific">Comamonas endophytica</name>
    <dbReference type="NCBI Taxonomy" id="2949090"/>
    <lineage>
        <taxon>Bacteria</taxon>
        <taxon>Pseudomonadati</taxon>
        <taxon>Pseudomonadota</taxon>
        <taxon>Betaproteobacteria</taxon>
        <taxon>Burkholderiales</taxon>
        <taxon>Comamonadaceae</taxon>
        <taxon>Comamonas</taxon>
    </lineage>
</organism>
<evidence type="ECO:0000313" key="1">
    <source>
        <dbReference type="EMBL" id="UYG50962.1"/>
    </source>
</evidence>
<evidence type="ECO:0000313" key="2">
    <source>
        <dbReference type="Proteomes" id="UP001162800"/>
    </source>
</evidence>
<dbReference type="EMBL" id="CP106881">
    <property type="protein sequence ID" value="UYG50962.1"/>
    <property type="molecule type" value="Genomic_DNA"/>
</dbReference>
<reference evidence="1" key="1">
    <citation type="submission" date="2022-09" db="EMBL/GenBank/DDBJ databases">
        <title>The complete genome of Acidovorax sp. 5MLIR.</title>
        <authorList>
            <person name="Liu L."/>
            <person name="Yue J."/>
            <person name="Yang F."/>
            <person name="Yuan J."/>
            <person name="Li L."/>
        </authorList>
    </citation>
    <scope>NUCLEOTIDE SEQUENCE</scope>
    <source>
        <strain evidence="1">5MLIR</strain>
    </source>
</reference>
<keyword evidence="2" id="KW-1185">Reference proteome</keyword>
<gene>
    <name evidence="1" type="ORF">M9799_12795</name>
</gene>
<name>A0ABY6G996_9BURK</name>
<proteinExistence type="predicted"/>
<protein>
    <submittedName>
        <fullName evidence="1">Uncharacterized protein</fullName>
    </submittedName>
</protein>
<sequence length="319" mass="35356">MSSRHTFVRPKVVSIEEADWQKGNYDISVFALGFESRSTSFLGKVNAKGAIAYGFDHGHQMEYELNLKLFQSAGVEVLDFLSDNDFEVAFRQTLSALPDDNQKKIFVDVSCFTRFRLAAIVHELFIHAGSRHQDLVVDFAYAVAKFEKPSIFRQPNTVVGPAHRAFAGWSQGNYSSTATILGLGYEQDQAIGVVEYLQSGEVWAFSPISPVDEYKPAVAKANELLLSEIPPSHVIEYDVCSPASVVTTLESVVRGLTDEHSVVLVPFGPKIFVLCTLIVAAIRQDVAVWRVSQGSHIKPHDRSASHIKVGLRLIFRAEN</sequence>
<dbReference type="Proteomes" id="UP001162800">
    <property type="component" value="Chromosome"/>
</dbReference>
<dbReference type="RefSeq" id="WP_231042056.1">
    <property type="nucleotide sequence ID" value="NZ_CP106881.1"/>
</dbReference>
<accession>A0ABY6G996</accession>